<dbReference type="InterPro" id="IPR001647">
    <property type="entry name" value="HTH_TetR"/>
</dbReference>
<dbReference type="InterPro" id="IPR009057">
    <property type="entry name" value="Homeodomain-like_sf"/>
</dbReference>
<evidence type="ECO:0000313" key="4">
    <source>
        <dbReference type="EMBL" id="GAA2493103.1"/>
    </source>
</evidence>
<dbReference type="Gene3D" id="1.10.357.10">
    <property type="entry name" value="Tetracycline Repressor, domain 2"/>
    <property type="match status" value="1"/>
</dbReference>
<proteinExistence type="predicted"/>
<dbReference type="Proteomes" id="UP001499942">
    <property type="component" value="Unassembled WGS sequence"/>
</dbReference>
<dbReference type="RefSeq" id="WP_344360380.1">
    <property type="nucleotide sequence ID" value="NZ_BAAASR010000015.1"/>
</dbReference>
<dbReference type="SUPFAM" id="SSF46689">
    <property type="entry name" value="Homeodomain-like"/>
    <property type="match status" value="1"/>
</dbReference>
<dbReference type="EMBL" id="BAAASR010000015">
    <property type="protein sequence ID" value="GAA2493103.1"/>
    <property type="molecule type" value="Genomic_DNA"/>
</dbReference>
<name>A0ABN3LZA5_9ACTN</name>
<dbReference type="InterPro" id="IPR050109">
    <property type="entry name" value="HTH-type_TetR-like_transc_reg"/>
</dbReference>
<comment type="caution">
    <text evidence="4">The sequence shown here is derived from an EMBL/GenBank/DDBJ whole genome shotgun (WGS) entry which is preliminary data.</text>
</comment>
<dbReference type="PROSITE" id="PS50977">
    <property type="entry name" value="HTH_TETR_2"/>
    <property type="match status" value="1"/>
</dbReference>
<gene>
    <name evidence="4" type="ORF">GCM10010393_26290</name>
</gene>
<organism evidence="4 5">
    <name type="scientific">Streptomyces gobitricini</name>
    <dbReference type="NCBI Taxonomy" id="68211"/>
    <lineage>
        <taxon>Bacteria</taxon>
        <taxon>Bacillati</taxon>
        <taxon>Actinomycetota</taxon>
        <taxon>Actinomycetes</taxon>
        <taxon>Kitasatosporales</taxon>
        <taxon>Streptomycetaceae</taxon>
        <taxon>Streptomyces</taxon>
    </lineage>
</organism>
<protein>
    <submittedName>
        <fullName evidence="4">TetR/AcrR family transcriptional regulator</fullName>
    </submittedName>
</protein>
<reference evidence="4 5" key="1">
    <citation type="journal article" date="2019" name="Int. J. Syst. Evol. Microbiol.">
        <title>The Global Catalogue of Microorganisms (GCM) 10K type strain sequencing project: providing services to taxonomists for standard genome sequencing and annotation.</title>
        <authorList>
            <consortium name="The Broad Institute Genomics Platform"/>
            <consortium name="The Broad Institute Genome Sequencing Center for Infectious Disease"/>
            <person name="Wu L."/>
            <person name="Ma J."/>
        </authorList>
    </citation>
    <scope>NUCLEOTIDE SEQUENCE [LARGE SCALE GENOMIC DNA]</scope>
    <source>
        <strain evidence="4 5">JCM 5062</strain>
    </source>
</reference>
<evidence type="ECO:0000256" key="2">
    <source>
        <dbReference type="PROSITE-ProRule" id="PRU00335"/>
    </source>
</evidence>
<dbReference type="PANTHER" id="PTHR30055">
    <property type="entry name" value="HTH-TYPE TRANSCRIPTIONAL REGULATOR RUTR"/>
    <property type="match status" value="1"/>
</dbReference>
<feature type="domain" description="HTH tetR-type" evidence="3">
    <location>
        <begin position="4"/>
        <end position="64"/>
    </location>
</feature>
<sequence>MDNGEARSRVLDAAEELFYGQGIQTVGMDAVRSASGVTLRRLYQLFPSKGALVEAYLLRRDARWRDSLAAYVDSVDAPPRERVLAVFDWLRGWFEEPGFRGCAFINSFGELGATSPEVAEAARRHKEEFLRYVTGLVAVTDAPAPAGRHVALLAEGAMTTAALTGSSAPAGEAREAAALLLDAAARGGRGAPGAGRSAPPNR</sequence>
<evidence type="ECO:0000313" key="5">
    <source>
        <dbReference type="Proteomes" id="UP001499942"/>
    </source>
</evidence>
<evidence type="ECO:0000256" key="1">
    <source>
        <dbReference type="ARBA" id="ARBA00023125"/>
    </source>
</evidence>
<dbReference type="InterPro" id="IPR036271">
    <property type="entry name" value="Tet_transcr_reg_TetR-rel_C_sf"/>
</dbReference>
<keyword evidence="5" id="KW-1185">Reference proteome</keyword>
<dbReference type="PRINTS" id="PR00455">
    <property type="entry name" value="HTHTETR"/>
</dbReference>
<dbReference type="PANTHER" id="PTHR30055:SF200">
    <property type="entry name" value="HTH-TYPE TRANSCRIPTIONAL REPRESSOR BDCR"/>
    <property type="match status" value="1"/>
</dbReference>
<keyword evidence="1 2" id="KW-0238">DNA-binding</keyword>
<evidence type="ECO:0000259" key="3">
    <source>
        <dbReference type="PROSITE" id="PS50977"/>
    </source>
</evidence>
<feature type="DNA-binding region" description="H-T-H motif" evidence="2">
    <location>
        <begin position="27"/>
        <end position="46"/>
    </location>
</feature>
<dbReference type="Pfam" id="PF00440">
    <property type="entry name" value="TetR_N"/>
    <property type="match status" value="1"/>
</dbReference>
<dbReference type="SUPFAM" id="SSF48498">
    <property type="entry name" value="Tetracyclin repressor-like, C-terminal domain"/>
    <property type="match status" value="1"/>
</dbReference>
<accession>A0ABN3LZA5</accession>